<keyword evidence="5 10" id="KW-0378">Hydrolase</keyword>
<dbReference type="PROSITE" id="PS51192">
    <property type="entry name" value="HELICASE_ATP_BIND_1"/>
    <property type="match status" value="1"/>
</dbReference>
<evidence type="ECO:0000256" key="10">
    <source>
        <dbReference type="RuleBase" id="RU365068"/>
    </source>
</evidence>
<evidence type="ECO:0000256" key="9">
    <source>
        <dbReference type="PROSITE-ProRule" id="PRU00552"/>
    </source>
</evidence>
<dbReference type="SUPFAM" id="SSF52540">
    <property type="entry name" value="P-loop containing nucleoside triphosphate hydrolases"/>
    <property type="match status" value="1"/>
</dbReference>
<name>A0A0L0RYJ9_ALLM3</name>
<proteinExistence type="inferred from homology"/>
<keyword evidence="8 10" id="KW-0694">RNA-binding</keyword>
<gene>
    <name evidence="15" type="ORF">AMAG_01085</name>
</gene>
<organism evidence="15 16">
    <name type="scientific">Allomyces macrogynus (strain ATCC 38327)</name>
    <name type="common">Allomyces javanicus var. macrogynus</name>
    <dbReference type="NCBI Taxonomy" id="578462"/>
    <lineage>
        <taxon>Eukaryota</taxon>
        <taxon>Fungi</taxon>
        <taxon>Fungi incertae sedis</taxon>
        <taxon>Blastocladiomycota</taxon>
        <taxon>Blastocladiomycetes</taxon>
        <taxon>Blastocladiales</taxon>
        <taxon>Blastocladiaceae</taxon>
        <taxon>Allomyces</taxon>
    </lineage>
</organism>
<feature type="compositionally biased region" description="Acidic residues" evidence="11">
    <location>
        <begin position="634"/>
        <end position="643"/>
    </location>
</feature>
<dbReference type="PROSITE" id="PS00039">
    <property type="entry name" value="DEAD_ATP_HELICASE"/>
    <property type="match status" value="1"/>
</dbReference>
<reference evidence="15 16" key="1">
    <citation type="submission" date="2009-11" db="EMBL/GenBank/DDBJ databases">
        <title>Annotation of Allomyces macrogynus ATCC 38327.</title>
        <authorList>
            <consortium name="The Broad Institute Genome Sequencing Platform"/>
            <person name="Russ C."/>
            <person name="Cuomo C."/>
            <person name="Burger G."/>
            <person name="Gray M.W."/>
            <person name="Holland P.W.H."/>
            <person name="King N."/>
            <person name="Lang F.B.F."/>
            <person name="Roger A.J."/>
            <person name="Ruiz-Trillo I."/>
            <person name="Young S.K."/>
            <person name="Zeng Q."/>
            <person name="Gargeya S."/>
            <person name="Fitzgerald M."/>
            <person name="Haas B."/>
            <person name="Abouelleil A."/>
            <person name="Alvarado L."/>
            <person name="Arachchi H.M."/>
            <person name="Berlin A."/>
            <person name="Chapman S.B."/>
            <person name="Gearin G."/>
            <person name="Goldberg J."/>
            <person name="Griggs A."/>
            <person name="Gujja S."/>
            <person name="Hansen M."/>
            <person name="Heiman D."/>
            <person name="Howarth C."/>
            <person name="Larimer J."/>
            <person name="Lui A."/>
            <person name="MacDonald P.J.P."/>
            <person name="McCowen C."/>
            <person name="Montmayeur A."/>
            <person name="Murphy C."/>
            <person name="Neiman D."/>
            <person name="Pearson M."/>
            <person name="Priest M."/>
            <person name="Roberts A."/>
            <person name="Saif S."/>
            <person name="Shea T."/>
            <person name="Sisk P."/>
            <person name="Stolte C."/>
            <person name="Sykes S."/>
            <person name="Wortman J."/>
            <person name="Nusbaum C."/>
            <person name="Birren B."/>
        </authorList>
    </citation>
    <scope>NUCLEOTIDE SEQUENCE [LARGE SCALE GENOMIC DNA]</scope>
    <source>
        <strain evidence="15 16">ATCC 38327</strain>
    </source>
</reference>
<dbReference type="eggNOG" id="KOG0343">
    <property type="taxonomic scope" value="Eukaryota"/>
</dbReference>
<comment type="function">
    <text evidence="10">RNA helicase.</text>
</comment>
<evidence type="ECO:0000256" key="2">
    <source>
        <dbReference type="ARBA" id="ARBA00022517"/>
    </source>
</evidence>
<comment type="catalytic activity">
    <reaction evidence="10">
        <text>ATP + H2O = ADP + phosphate + H(+)</text>
        <dbReference type="Rhea" id="RHEA:13065"/>
        <dbReference type="ChEBI" id="CHEBI:15377"/>
        <dbReference type="ChEBI" id="CHEBI:15378"/>
        <dbReference type="ChEBI" id="CHEBI:30616"/>
        <dbReference type="ChEBI" id="CHEBI:43474"/>
        <dbReference type="ChEBI" id="CHEBI:456216"/>
        <dbReference type="EC" id="3.6.4.13"/>
    </reaction>
</comment>
<feature type="compositionally biased region" description="Basic and acidic residues" evidence="11">
    <location>
        <begin position="751"/>
        <end position="773"/>
    </location>
</feature>
<dbReference type="SMART" id="SM00490">
    <property type="entry name" value="HELICc"/>
    <property type="match status" value="1"/>
</dbReference>
<evidence type="ECO:0000256" key="7">
    <source>
        <dbReference type="ARBA" id="ARBA00022840"/>
    </source>
</evidence>
<dbReference type="InterPro" id="IPR025313">
    <property type="entry name" value="SPB4-like_CTE"/>
</dbReference>
<evidence type="ECO:0000256" key="11">
    <source>
        <dbReference type="SAM" id="MobiDB-lite"/>
    </source>
</evidence>
<feature type="compositionally biased region" description="Basic and acidic residues" evidence="11">
    <location>
        <begin position="583"/>
        <end position="596"/>
    </location>
</feature>
<evidence type="ECO:0000313" key="16">
    <source>
        <dbReference type="Proteomes" id="UP000054350"/>
    </source>
</evidence>
<dbReference type="InterPro" id="IPR001650">
    <property type="entry name" value="Helicase_C-like"/>
</dbReference>
<dbReference type="EC" id="3.6.4.13" evidence="10"/>
<dbReference type="GO" id="GO:0005730">
    <property type="term" value="C:nucleolus"/>
    <property type="evidence" value="ECO:0007669"/>
    <property type="project" value="UniProtKB-SubCell"/>
</dbReference>
<dbReference type="Pfam" id="PF00271">
    <property type="entry name" value="Helicase_C"/>
    <property type="match status" value="1"/>
</dbReference>
<dbReference type="AlphaFoldDB" id="A0A0L0RYJ9"/>
<feature type="region of interest" description="Disordered" evidence="11">
    <location>
        <begin position="1"/>
        <end position="40"/>
    </location>
</feature>
<protein>
    <recommendedName>
        <fullName evidence="10">ATP-dependent RNA helicase</fullName>
        <ecNumber evidence="10">3.6.4.13</ecNumber>
    </recommendedName>
</protein>
<dbReference type="EMBL" id="GG745329">
    <property type="protein sequence ID" value="KNE55164.1"/>
    <property type="molecule type" value="Genomic_DNA"/>
</dbReference>
<dbReference type="VEuPathDB" id="FungiDB:AMAG_01085"/>
<feature type="region of interest" description="Disordered" evidence="11">
    <location>
        <begin position="751"/>
        <end position="848"/>
    </location>
</feature>
<feature type="compositionally biased region" description="Basic and acidic residues" evidence="11">
    <location>
        <begin position="606"/>
        <end position="622"/>
    </location>
</feature>
<feature type="domain" description="DEAD-box RNA helicase Q" evidence="14">
    <location>
        <begin position="65"/>
        <end position="93"/>
    </location>
</feature>
<keyword evidence="3" id="KW-0698">rRNA processing</keyword>
<keyword evidence="7 10" id="KW-0067">ATP-binding</keyword>
<dbReference type="Pfam" id="PF00270">
    <property type="entry name" value="DEAD"/>
    <property type="match status" value="1"/>
</dbReference>
<dbReference type="SMART" id="SM00487">
    <property type="entry name" value="DEXDc"/>
    <property type="match status" value="1"/>
</dbReference>
<dbReference type="GO" id="GO:0005524">
    <property type="term" value="F:ATP binding"/>
    <property type="evidence" value="ECO:0007669"/>
    <property type="project" value="UniProtKB-UniRule"/>
</dbReference>
<feature type="domain" description="Helicase ATP-binding" evidence="12">
    <location>
        <begin position="96"/>
        <end position="270"/>
    </location>
</feature>
<evidence type="ECO:0000313" key="15">
    <source>
        <dbReference type="EMBL" id="KNE55164.1"/>
    </source>
</evidence>
<keyword evidence="4 10" id="KW-0547">Nucleotide-binding</keyword>
<dbReference type="Pfam" id="PF13959">
    <property type="entry name" value="CTE_SPB4"/>
    <property type="match status" value="1"/>
</dbReference>
<keyword evidence="2" id="KW-0690">Ribosome biogenesis</keyword>
<dbReference type="GO" id="GO:0016887">
    <property type="term" value="F:ATP hydrolysis activity"/>
    <property type="evidence" value="ECO:0007669"/>
    <property type="project" value="RHEA"/>
</dbReference>
<dbReference type="GO" id="GO:0003724">
    <property type="term" value="F:RNA helicase activity"/>
    <property type="evidence" value="ECO:0007669"/>
    <property type="project" value="UniProtKB-EC"/>
</dbReference>
<dbReference type="PROSITE" id="PS51194">
    <property type="entry name" value="HELICASE_CTER"/>
    <property type="match status" value="1"/>
</dbReference>
<feature type="region of interest" description="Disordered" evidence="11">
    <location>
        <begin position="523"/>
        <end position="543"/>
    </location>
</feature>
<comment type="similarity">
    <text evidence="10">Belongs to the DEAD box helicase family.</text>
</comment>
<evidence type="ECO:0000256" key="1">
    <source>
        <dbReference type="ARBA" id="ARBA00004604"/>
    </source>
</evidence>
<comment type="subcellular location">
    <subcellularLocation>
        <location evidence="1">Nucleus</location>
        <location evidence="1">Nucleolus</location>
    </subcellularLocation>
</comment>
<dbReference type="Gene3D" id="3.40.50.300">
    <property type="entry name" value="P-loop containing nucleotide triphosphate hydrolases"/>
    <property type="match status" value="2"/>
</dbReference>
<evidence type="ECO:0000259" key="13">
    <source>
        <dbReference type="PROSITE" id="PS51194"/>
    </source>
</evidence>
<dbReference type="InterPro" id="IPR014001">
    <property type="entry name" value="Helicase_ATP-bd"/>
</dbReference>
<feature type="compositionally biased region" description="Low complexity" evidence="11">
    <location>
        <begin position="7"/>
        <end position="17"/>
    </location>
</feature>
<feature type="short sequence motif" description="Q motif" evidence="9">
    <location>
        <begin position="65"/>
        <end position="93"/>
    </location>
</feature>
<dbReference type="SMART" id="SM01178">
    <property type="entry name" value="DUF4217"/>
    <property type="match status" value="1"/>
</dbReference>
<evidence type="ECO:0000256" key="3">
    <source>
        <dbReference type="ARBA" id="ARBA00022552"/>
    </source>
</evidence>
<dbReference type="CDD" id="cd18787">
    <property type="entry name" value="SF2_C_DEAD"/>
    <property type="match status" value="1"/>
</dbReference>
<dbReference type="GO" id="GO:0003723">
    <property type="term" value="F:RNA binding"/>
    <property type="evidence" value="ECO:0007669"/>
    <property type="project" value="UniProtKB-UniRule"/>
</dbReference>
<dbReference type="InterPro" id="IPR014014">
    <property type="entry name" value="RNA_helicase_DEAD_Q_motif"/>
</dbReference>
<comment type="domain">
    <text evidence="10">The Q motif is unique to and characteristic of the DEAD box family of RNA helicases and controls ATP binding and hydrolysis.</text>
</comment>
<dbReference type="STRING" id="578462.A0A0L0RYJ9"/>
<dbReference type="InterPro" id="IPR000629">
    <property type="entry name" value="RNA-helicase_DEAD-box_CS"/>
</dbReference>
<accession>A0A0L0RYJ9</accession>
<dbReference type="OrthoDB" id="10259640at2759"/>
<feature type="compositionally biased region" description="Acidic residues" evidence="11">
    <location>
        <begin position="788"/>
        <end position="798"/>
    </location>
</feature>
<dbReference type="Proteomes" id="UP000054350">
    <property type="component" value="Unassembled WGS sequence"/>
</dbReference>
<feature type="domain" description="Helicase C-terminal" evidence="13">
    <location>
        <begin position="296"/>
        <end position="462"/>
    </location>
</feature>
<sequence length="865" mass="95675">MPPEPPKGSTKKPPTGKQRGGRGAGKPKPAPVNARKKRRDAEAAELLDLAERTKDPTLLKGDHIVEFTDLPISRKTLDGLTAANFVQMTEIQRESLPKALCGRDVLGAAKTGSGKTLAFIIPILERLYQMKWSADDGLGALVLSPTRELALQIFQVLRKVGAQHAFSAGLIIGGKDVKTEKDRLNRMNILIATPGRLLQHMDETPGFDADHLQLLVLDEADRILDMGFEKSVNAIIDFLPKHRQTLLFSATQTKSVRDLARLSLSQAEYVAVHDAAASSTPTQLTQAYVVTPLPDKLDLLWSFIRAHLGQKSLVFLSSCKQVRFVYEAFRKMQPGIPLMHMHGKQKQAARLAVYEAFSKTTACVLFATDIAARGLDFPAVHWVVQVDAPEDSPTYIHRVGRTARYQDGGNALMFLLPSEEQGMLAVLKDKVPTLRRIKINPSKTVHVSTQLEALCSQFTDLKYLAQKAFATYVKSIYLQSNKTVFDVHALPLQEYAAALGLPGMPKVKFLKKKKGAATAAAAAAGASSDEDEPAAVKEAGRKTRVDRMLKRKNMDILSEHYNKMIDRSEDDEHVAAAKSAGKPNKEPKQKAHAKDVSDDDSDSDEDVRAARASDDSDDEVRKPGLAGSRRLTADSDDSDDDSDADRAQPAPALMGFGADESDSDDGLLTIKRRNHELEQEIDALKLVPQSAPSHRRVLREREKARKKLPARDRLVFDDEGNPVRVYSLEDEQQFRASVDVDQAKSEYLAEQRAEMAEVDAEDKQRQRERLREKKREKKRKQRAREGMNADEDGGDDEVVVTLGGSGGGYEYSDDEEEEDHAAPRAKRRRTEVASAMDVDSDDDTDAPRSLAMEEELALKLLQGMA</sequence>
<dbReference type="PROSITE" id="PS51195">
    <property type="entry name" value="Q_MOTIF"/>
    <property type="match status" value="1"/>
</dbReference>
<feature type="compositionally biased region" description="Basic and acidic residues" evidence="11">
    <location>
        <begin position="534"/>
        <end position="543"/>
    </location>
</feature>
<dbReference type="InterPro" id="IPR027417">
    <property type="entry name" value="P-loop_NTPase"/>
</dbReference>
<reference evidence="16" key="2">
    <citation type="submission" date="2009-11" db="EMBL/GenBank/DDBJ databases">
        <title>The Genome Sequence of Allomyces macrogynus strain ATCC 38327.</title>
        <authorList>
            <consortium name="The Broad Institute Genome Sequencing Platform"/>
            <person name="Russ C."/>
            <person name="Cuomo C."/>
            <person name="Shea T."/>
            <person name="Young S.K."/>
            <person name="Zeng Q."/>
            <person name="Koehrsen M."/>
            <person name="Haas B."/>
            <person name="Borodovsky M."/>
            <person name="Guigo R."/>
            <person name="Alvarado L."/>
            <person name="Berlin A."/>
            <person name="Borenstein D."/>
            <person name="Chen Z."/>
            <person name="Engels R."/>
            <person name="Freedman E."/>
            <person name="Gellesch M."/>
            <person name="Goldberg J."/>
            <person name="Griggs A."/>
            <person name="Gujja S."/>
            <person name="Heiman D."/>
            <person name="Hepburn T."/>
            <person name="Howarth C."/>
            <person name="Jen D."/>
            <person name="Larson L."/>
            <person name="Lewis B."/>
            <person name="Mehta T."/>
            <person name="Park D."/>
            <person name="Pearson M."/>
            <person name="Roberts A."/>
            <person name="Saif S."/>
            <person name="Shenoy N."/>
            <person name="Sisk P."/>
            <person name="Stolte C."/>
            <person name="Sykes S."/>
            <person name="Walk T."/>
            <person name="White J."/>
            <person name="Yandava C."/>
            <person name="Burger G."/>
            <person name="Gray M.W."/>
            <person name="Holland P.W.H."/>
            <person name="King N."/>
            <person name="Lang F.B.F."/>
            <person name="Roger A.J."/>
            <person name="Ruiz-Trillo I."/>
            <person name="Lander E."/>
            <person name="Nusbaum C."/>
        </authorList>
    </citation>
    <scope>NUCLEOTIDE SEQUENCE [LARGE SCALE GENOMIC DNA]</scope>
    <source>
        <strain evidence="16">ATCC 38327</strain>
    </source>
</reference>
<keyword evidence="6 10" id="KW-0347">Helicase</keyword>
<keyword evidence="16" id="KW-1185">Reference proteome</keyword>
<evidence type="ECO:0000256" key="6">
    <source>
        <dbReference type="ARBA" id="ARBA00022806"/>
    </source>
</evidence>
<evidence type="ECO:0000259" key="14">
    <source>
        <dbReference type="PROSITE" id="PS51195"/>
    </source>
</evidence>
<dbReference type="InterPro" id="IPR011545">
    <property type="entry name" value="DEAD/DEAH_box_helicase_dom"/>
</dbReference>
<evidence type="ECO:0000256" key="5">
    <source>
        <dbReference type="ARBA" id="ARBA00022801"/>
    </source>
</evidence>
<dbReference type="OMA" id="NAHQLYE"/>
<dbReference type="CDD" id="cd17941">
    <property type="entry name" value="DEADc_DDX10"/>
    <property type="match status" value="1"/>
</dbReference>
<evidence type="ECO:0000256" key="4">
    <source>
        <dbReference type="ARBA" id="ARBA00022741"/>
    </source>
</evidence>
<feature type="region of interest" description="Disordered" evidence="11">
    <location>
        <begin position="567"/>
        <end position="666"/>
    </location>
</feature>
<evidence type="ECO:0000256" key="8">
    <source>
        <dbReference type="ARBA" id="ARBA00022884"/>
    </source>
</evidence>
<dbReference type="GO" id="GO:0006364">
    <property type="term" value="P:rRNA processing"/>
    <property type="evidence" value="ECO:0007669"/>
    <property type="project" value="UniProtKB-KW"/>
</dbReference>
<dbReference type="PANTHER" id="PTHR24031">
    <property type="entry name" value="RNA HELICASE"/>
    <property type="match status" value="1"/>
</dbReference>
<evidence type="ECO:0000259" key="12">
    <source>
        <dbReference type="PROSITE" id="PS51192"/>
    </source>
</evidence>